<feature type="chain" id="PRO_5042145233" description="Secreted protein" evidence="1">
    <location>
        <begin position="24"/>
        <end position="152"/>
    </location>
</feature>
<name>A0AAE0NN47_9PEZI</name>
<dbReference type="Proteomes" id="UP001287356">
    <property type="component" value="Unassembled WGS sequence"/>
</dbReference>
<keyword evidence="3" id="KW-1185">Reference proteome</keyword>
<evidence type="ECO:0008006" key="4">
    <source>
        <dbReference type="Google" id="ProtNLM"/>
    </source>
</evidence>
<evidence type="ECO:0000313" key="3">
    <source>
        <dbReference type="Proteomes" id="UP001287356"/>
    </source>
</evidence>
<reference evidence="2" key="2">
    <citation type="submission" date="2023-06" db="EMBL/GenBank/DDBJ databases">
        <authorList>
            <consortium name="Lawrence Berkeley National Laboratory"/>
            <person name="Haridas S."/>
            <person name="Hensen N."/>
            <person name="Bonometti L."/>
            <person name="Westerberg I."/>
            <person name="Brannstrom I.O."/>
            <person name="Guillou S."/>
            <person name="Cros-Aarteil S."/>
            <person name="Calhoun S."/>
            <person name="Kuo A."/>
            <person name="Mondo S."/>
            <person name="Pangilinan J."/>
            <person name="Riley R."/>
            <person name="Labutti K."/>
            <person name="Andreopoulos B."/>
            <person name="Lipzen A."/>
            <person name="Chen C."/>
            <person name="Yanf M."/>
            <person name="Daum C."/>
            <person name="Ng V."/>
            <person name="Clum A."/>
            <person name="Steindorff A."/>
            <person name="Ohm R."/>
            <person name="Martin F."/>
            <person name="Silar P."/>
            <person name="Natvig D."/>
            <person name="Lalanne C."/>
            <person name="Gautier V."/>
            <person name="Ament-Velasquez S.L."/>
            <person name="Kruys A."/>
            <person name="Hutchinson M.I."/>
            <person name="Powell A.J."/>
            <person name="Barry K."/>
            <person name="Miller A.N."/>
            <person name="Grigoriev I.V."/>
            <person name="Debuchy R."/>
            <person name="Gladieux P."/>
            <person name="Thoren M.H."/>
            <person name="Johannesson H."/>
        </authorList>
    </citation>
    <scope>NUCLEOTIDE SEQUENCE</scope>
    <source>
        <strain evidence="2">CBS 958.72</strain>
    </source>
</reference>
<organism evidence="2 3">
    <name type="scientific">Lasiosphaeria ovina</name>
    <dbReference type="NCBI Taxonomy" id="92902"/>
    <lineage>
        <taxon>Eukaryota</taxon>
        <taxon>Fungi</taxon>
        <taxon>Dikarya</taxon>
        <taxon>Ascomycota</taxon>
        <taxon>Pezizomycotina</taxon>
        <taxon>Sordariomycetes</taxon>
        <taxon>Sordariomycetidae</taxon>
        <taxon>Sordariales</taxon>
        <taxon>Lasiosphaeriaceae</taxon>
        <taxon>Lasiosphaeria</taxon>
    </lineage>
</organism>
<gene>
    <name evidence="2" type="ORF">B0T24DRAFT_84653</name>
</gene>
<feature type="signal peptide" evidence="1">
    <location>
        <begin position="1"/>
        <end position="23"/>
    </location>
</feature>
<dbReference type="AlphaFoldDB" id="A0AAE0NN47"/>
<evidence type="ECO:0000313" key="2">
    <source>
        <dbReference type="EMBL" id="KAK3384435.1"/>
    </source>
</evidence>
<sequence>MSCTYSRFLALLCALRPLILGYAAPDAPRVSDLPILIPQAPALVTALALSRKHRVARKRVLRAVSDLTVQFPVQYPTLSSTLSSIPSSILSSILDCPAQFPRNAAGIFRSQQLRPRQCVGWTAVSTHARPVCILQQPGRDSTETWAAGVFRY</sequence>
<proteinExistence type="predicted"/>
<accession>A0AAE0NN47</accession>
<reference evidence="2" key="1">
    <citation type="journal article" date="2023" name="Mol. Phylogenet. Evol.">
        <title>Genome-scale phylogeny and comparative genomics of the fungal order Sordariales.</title>
        <authorList>
            <person name="Hensen N."/>
            <person name="Bonometti L."/>
            <person name="Westerberg I."/>
            <person name="Brannstrom I.O."/>
            <person name="Guillou S."/>
            <person name="Cros-Aarteil S."/>
            <person name="Calhoun S."/>
            <person name="Haridas S."/>
            <person name="Kuo A."/>
            <person name="Mondo S."/>
            <person name="Pangilinan J."/>
            <person name="Riley R."/>
            <person name="LaButti K."/>
            <person name="Andreopoulos B."/>
            <person name="Lipzen A."/>
            <person name="Chen C."/>
            <person name="Yan M."/>
            <person name="Daum C."/>
            <person name="Ng V."/>
            <person name="Clum A."/>
            <person name="Steindorff A."/>
            <person name="Ohm R.A."/>
            <person name="Martin F."/>
            <person name="Silar P."/>
            <person name="Natvig D.O."/>
            <person name="Lalanne C."/>
            <person name="Gautier V."/>
            <person name="Ament-Velasquez S.L."/>
            <person name="Kruys A."/>
            <person name="Hutchinson M.I."/>
            <person name="Powell A.J."/>
            <person name="Barry K."/>
            <person name="Miller A.N."/>
            <person name="Grigoriev I.V."/>
            <person name="Debuchy R."/>
            <person name="Gladieux P."/>
            <person name="Hiltunen Thoren M."/>
            <person name="Johannesson H."/>
        </authorList>
    </citation>
    <scope>NUCLEOTIDE SEQUENCE</scope>
    <source>
        <strain evidence="2">CBS 958.72</strain>
    </source>
</reference>
<evidence type="ECO:0000256" key="1">
    <source>
        <dbReference type="SAM" id="SignalP"/>
    </source>
</evidence>
<comment type="caution">
    <text evidence="2">The sequence shown here is derived from an EMBL/GenBank/DDBJ whole genome shotgun (WGS) entry which is preliminary data.</text>
</comment>
<protein>
    <recommendedName>
        <fullName evidence="4">Secreted protein</fullName>
    </recommendedName>
</protein>
<keyword evidence="1" id="KW-0732">Signal</keyword>
<dbReference type="EMBL" id="JAULSN010000001">
    <property type="protein sequence ID" value="KAK3384435.1"/>
    <property type="molecule type" value="Genomic_DNA"/>
</dbReference>